<organism evidence="2 3">
    <name type="scientific">Paenimyroides tangerinum</name>
    <dbReference type="NCBI Taxonomy" id="2488728"/>
    <lineage>
        <taxon>Bacteria</taxon>
        <taxon>Pseudomonadati</taxon>
        <taxon>Bacteroidota</taxon>
        <taxon>Flavobacteriia</taxon>
        <taxon>Flavobacteriales</taxon>
        <taxon>Flavobacteriaceae</taxon>
        <taxon>Paenimyroides</taxon>
    </lineage>
</organism>
<comment type="caution">
    <text evidence="2">The sequence shown here is derived from an EMBL/GenBank/DDBJ whole genome shotgun (WGS) entry which is preliminary data.</text>
</comment>
<protein>
    <submittedName>
        <fullName evidence="2">PorT family protein</fullName>
    </submittedName>
</protein>
<dbReference type="OrthoDB" id="947434at2"/>
<dbReference type="AlphaFoldDB" id="A0A3P3W731"/>
<dbReference type="Proteomes" id="UP000275719">
    <property type="component" value="Unassembled WGS sequence"/>
</dbReference>
<evidence type="ECO:0000313" key="2">
    <source>
        <dbReference type="EMBL" id="RRJ90982.1"/>
    </source>
</evidence>
<dbReference type="Pfam" id="PF13568">
    <property type="entry name" value="OMP_b-brl_2"/>
    <property type="match status" value="1"/>
</dbReference>
<reference evidence="2 3" key="1">
    <citation type="submission" date="2018-11" db="EMBL/GenBank/DDBJ databases">
        <title>Flavobacterium sp. nov., YIM 102701-2 draft genome.</title>
        <authorList>
            <person name="Li G."/>
            <person name="Jiang Y."/>
        </authorList>
    </citation>
    <scope>NUCLEOTIDE SEQUENCE [LARGE SCALE GENOMIC DNA]</scope>
    <source>
        <strain evidence="2 3">YIM 102701-2</strain>
    </source>
</reference>
<proteinExistence type="predicted"/>
<gene>
    <name evidence="2" type="ORF">EG240_07210</name>
</gene>
<evidence type="ECO:0000259" key="1">
    <source>
        <dbReference type="Pfam" id="PF13568"/>
    </source>
</evidence>
<sequence length="204" mass="22658">MKRIILSFIVLLGYSVNAQQELKFGPKAGVNFSTLSNVSKAKMLTGFYVGAVAEIKFSEKFSIQPELVYSSQGAKNDYTETIAGISTHHHNHDKVEYINIPILAKYYIYNGLSVELGPQFGFLVKAESKDEISANGTTFENKRDFKNEVNSFDFGIGAGLAYDLSNGFFVNARYNFGLTKVGKSDQYYKDSKNGVTQIGVGYKF</sequence>
<keyword evidence="3" id="KW-1185">Reference proteome</keyword>
<dbReference type="Gene3D" id="2.40.160.20">
    <property type="match status" value="1"/>
</dbReference>
<accession>A0A3P3W731</accession>
<dbReference type="EMBL" id="RQVQ01000013">
    <property type="protein sequence ID" value="RRJ90982.1"/>
    <property type="molecule type" value="Genomic_DNA"/>
</dbReference>
<dbReference type="InterPro" id="IPR011250">
    <property type="entry name" value="OMP/PagP_B-barrel"/>
</dbReference>
<dbReference type="InterPro" id="IPR025665">
    <property type="entry name" value="Beta-barrel_OMP_2"/>
</dbReference>
<evidence type="ECO:0000313" key="3">
    <source>
        <dbReference type="Proteomes" id="UP000275719"/>
    </source>
</evidence>
<dbReference type="RefSeq" id="WP_125018719.1">
    <property type="nucleotide sequence ID" value="NZ_RQVQ01000013.1"/>
</dbReference>
<dbReference type="SUPFAM" id="SSF56925">
    <property type="entry name" value="OMPA-like"/>
    <property type="match status" value="1"/>
</dbReference>
<name>A0A3P3W731_9FLAO</name>
<feature type="domain" description="Outer membrane protein beta-barrel" evidence="1">
    <location>
        <begin position="18"/>
        <end position="181"/>
    </location>
</feature>